<dbReference type="PANTHER" id="PTHR32108">
    <property type="entry name" value="DNA-DIRECTED RNA POLYMERASE SUBUNIT ALPHA"/>
    <property type="match status" value="1"/>
</dbReference>
<comment type="caution">
    <text evidence="1">The sequence shown here is derived from an EMBL/GenBank/DDBJ whole genome shotgun (WGS) entry which is preliminary data.</text>
</comment>
<accession>A0A9J5XD01</accession>
<dbReference type="OrthoDB" id="1272705at2759"/>
<evidence type="ECO:0000313" key="2">
    <source>
        <dbReference type="Proteomes" id="UP000824120"/>
    </source>
</evidence>
<proteinExistence type="predicted"/>
<evidence type="ECO:0000313" key="1">
    <source>
        <dbReference type="EMBL" id="KAG5586267.1"/>
    </source>
</evidence>
<sequence length="164" mass="18104">MVKMYEAWMSGQAPPSSICDYLNTNMPPPVQVSISDPIYLPGFGPYANTSNVAETSTMHPLSTPMMNPHSKGFNLVARCAYHFDALGHSTEYFRTLKSEVENMIQAKMIVVQNDNSPNVTQNPLPTPNDVHFIEMIGDENSLKYEEKTIEIGGAFTKANVQSSG</sequence>
<reference evidence="1 2" key="1">
    <citation type="submission" date="2020-09" db="EMBL/GenBank/DDBJ databases">
        <title>De no assembly of potato wild relative species, Solanum commersonii.</title>
        <authorList>
            <person name="Cho K."/>
        </authorList>
    </citation>
    <scope>NUCLEOTIDE SEQUENCE [LARGE SCALE GENOMIC DNA]</scope>
    <source>
        <strain evidence="1">LZ3.2</strain>
        <tissue evidence="1">Leaf</tissue>
    </source>
</reference>
<dbReference type="AlphaFoldDB" id="A0A9J5XD01"/>
<dbReference type="PANTHER" id="PTHR32108:SF9">
    <property type="entry name" value="REVERSE TRANSCRIPTASE RNASE H-LIKE DOMAIN-CONTAINING PROTEIN"/>
    <property type="match status" value="1"/>
</dbReference>
<gene>
    <name evidence="1" type="ORF">H5410_046701</name>
</gene>
<keyword evidence="2" id="KW-1185">Reference proteome</keyword>
<dbReference type="EMBL" id="JACXVP010000009">
    <property type="protein sequence ID" value="KAG5586267.1"/>
    <property type="molecule type" value="Genomic_DNA"/>
</dbReference>
<organism evidence="1 2">
    <name type="scientific">Solanum commersonii</name>
    <name type="common">Commerson's wild potato</name>
    <name type="synonym">Commerson's nightshade</name>
    <dbReference type="NCBI Taxonomy" id="4109"/>
    <lineage>
        <taxon>Eukaryota</taxon>
        <taxon>Viridiplantae</taxon>
        <taxon>Streptophyta</taxon>
        <taxon>Embryophyta</taxon>
        <taxon>Tracheophyta</taxon>
        <taxon>Spermatophyta</taxon>
        <taxon>Magnoliopsida</taxon>
        <taxon>eudicotyledons</taxon>
        <taxon>Gunneridae</taxon>
        <taxon>Pentapetalae</taxon>
        <taxon>asterids</taxon>
        <taxon>lamiids</taxon>
        <taxon>Solanales</taxon>
        <taxon>Solanaceae</taxon>
        <taxon>Solanoideae</taxon>
        <taxon>Solaneae</taxon>
        <taxon>Solanum</taxon>
    </lineage>
</organism>
<protein>
    <submittedName>
        <fullName evidence="1">Uncharacterized protein</fullName>
    </submittedName>
</protein>
<name>A0A9J5XD01_SOLCO</name>
<dbReference type="Proteomes" id="UP000824120">
    <property type="component" value="Chromosome 9"/>
</dbReference>